<evidence type="ECO:0000256" key="1">
    <source>
        <dbReference type="SAM" id="MobiDB-lite"/>
    </source>
</evidence>
<reference evidence="2" key="1">
    <citation type="submission" date="2022-08" db="EMBL/GenBank/DDBJ databases">
        <authorList>
            <consortium name="DOE Joint Genome Institute"/>
            <person name="Min B."/>
            <person name="Riley R."/>
            <person name="Sierra-Patev S."/>
            <person name="Naranjo-Ortiz M."/>
            <person name="Looney B."/>
            <person name="Konkel Z."/>
            <person name="Slot J.C."/>
            <person name="Sakamoto Y."/>
            <person name="Steenwyk J.L."/>
            <person name="Rokas A."/>
            <person name="Carro J."/>
            <person name="Camarero S."/>
            <person name="Ferreira P."/>
            <person name="Molpeceres G."/>
            <person name="Ruiz-Duenas F.J."/>
            <person name="Serrano A."/>
            <person name="Henrissat B."/>
            <person name="Drula E."/>
            <person name="Hughes K.W."/>
            <person name="Mata J.L."/>
            <person name="Ishikawa N.K."/>
            <person name="Vargas-Isla R."/>
            <person name="Ushijima S."/>
            <person name="Smith C.A."/>
            <person name="Ahrendt S."/>
            <person name="Andreopoulos W."/>
            <person name="He G."/>
            <person name="Labutti K."/>
            <person name="Lipzen A."/>
            <person name="Ng V."/>
            <person name="Sandor L."/>
            <person name="Barry K."/>
            <person name="Martinez A.T."/>
            <person name="Xiao Y."/>
            <person name="Gibbons J.G."/>
            <person name="Terashima K."/>
            <person name="Hibbett D.S."/>
            <person name="Grigoriev I.V."/>
        </authorList>
    </citation>
    <scope>NUCLEOTIDE SEQUENCE</scope>
    <source>
        <strain evidence="2">Sp2 HRB7682 ss15</strain>
    </source>
</reference>
<dbReference type="AlphaFoldDB" id="A0A9W8ZW87"/>
<organism evidence="2 3">
    <name type="scientific">Lentinula lateritia</name>
    <dbReference type="NCBI Taxonomy" id="40482"/>
    <lineage>
        <taxon>Eukaryota</taxon>
        <taxon>Fungi</taxon>
        <taxon>Dikarya</taxon>
        <taxon>Basidiomycota</taxon>
        <taxon>Agaricomycotina</taxon>
        <taxon>Agaricomycetes</taxon>
        <taxon>Agaricomycetidae</taxon>
        <taxon>Agaricales</taxon>
        <taxon>Marasmiineae</taxon>
        <taxon>Omphalotaceae</taxon>
        <taxon>Lentinula</taxon>
    </lineage>
</organism>
<feature type="compositionally biased region" description="Basic and acidic residues" evidence="1">
    <location>
        <begin position="140"/>
        <end position="173"/>
    </location>
</feature>
<comment type="caution">
    <text evidence="2">The sequence shown here is derived from an EMBL/GenBank/DDBJ whole genome shotgun (WGS) entry which is preliminary data.</text>
</comment>
<feature type="compositionally biased region" description="Polar residues" evidence="1">
    <location>
        <begin position="69"/>
        <end position="79"/>
    </location>
</feature>
<accession>A0A9W8ZW87</accession>
<evidence type="ECO:0000313" key="3">
    <source>
        <dbReference type="Proteomes" id="UP001150238"/>
    </source>
</evidence>
<dbReference type="EMBL" id="JANVFS010000038">
    <property type="protein sequence ID" value="KAJ4468469.1"/>
    <property type="molecule type" value="Genomic_DNA"/>
</dbReference>
<gene>
    <name evidence="2" type="ORF">C8J55DRAFT_564974</name>
</gene>
<feature type="region of interest" description="Disordered" evidence="1">
    <location>
        <begin position="1"/>
        <end position="173"/>
    </location>
</feature>
<name>A0A9W8ZW87_9AGAR</name>
<proteinExistence type="predicted"/>
<dbReference type="Proteomes" id="UP001150238">
    <property type="component" value="Unassembled WGS sequence"/>
</dbReference>
<feature type="compositionally biased region" description="Polar residues" evidence="1">
    <location>
        <begin position="93"/>
        <end position="102"/>
    </location>
</feature>
<feature type="compositionally biased region" description="Basic and acidic residues" evidence="1">
    <location>
        <begin position="43"/>
        <end position="55"/>
    </location>
</feature>
<protein>
    <submittedName>
        <fullName evidence="2">Uncharacterized protein</fullName>
    </submittedName>
</protein>
<reference evidence="2" key="2">
    <citation type="journal article" date="2023" name="Proc. Natl. Acad. Sci. U.S.A.">
        <title>A global phylogenomic analysis of the shiitake genus Lentinula.</title>
        <authorList>
            <person name="Sierra-Patev S."/>
            <person name="Min B."/>
            <person name="Naranjo-Ortiz M."/>
            <person name="Looney B."/>
            <person name="Konkel Z."/>
            <person name="Slot J.C."/>
            <person name="Sakamoto Y."/>
            <person name="Steenwyk J.L."/>
            <person name="Rokas A."/>
            <person name="Carro J."/>
            <person name="Camarero S."/>
            <person name="Ferreira P."/>
            <person name="Molpeceres G."/>
            <person name="Ruiz-Duenas F.J."/>
            <person name="Serrano A."/>
            <person name="Henrissat B."/>
            <person name="Drula E."/>
            <person name="Hughes K.W."/>
            <person name="Mata J.L."/>
            <person name="Ishikawa N.K."/>
            <person name="Vargas-Isla R."/>
            <person name="Ushijima S."/>
            <person name="Smith C.A."/>
            <person name="Donoghue J."/>
            <person name="Ahrendt S."/>
            <person name="Andreopoulos W."/>
            <person name="He G."/>
            <person name="LaButti K."/>
            <person name="Lipzen A."/>
            <person name="Ng V."/>
            <person name="Riley R."/>
            <person name="Sandor L."/>
            <person name="Barry K."/>
            <person name="Martinez A.T."/>
            <person name="Xiao Y."/>
            <person name="Gibbons J.G."/>
            <person name="Terashima K."/>
            <person name="Grigoriev I.V."/>
            <person name="Hibbett D."/>
        </authorList>
    </citation>
    <scope>NUCLEOTIDE SEQUENCE</scope>
    <source>
        <strain evidence="2">Sp2 HRB7682 ss15</strain>
    </source>
</reference>
<evidence type="ECO:0000313" key="2">
    <source>
        <dbReference type="EMBL" id="KAJ4468469.1"/>
    </source>
</evidence>
<sequence length="173" mass="19113">MDGFDDLLAPSRSMLEDNPFNKDSNPFGSRRSGSPDPWASPFDHSHDAWTEDHRTQQSTEVEDYEPETPVSSSNISTEIPTEPVDSAGPGDSLDSTTVNVPSSDEEDNKPLGFKRARNVLLKASGFKESVDIASEDTKEEEGRKDEGSAWKEEQAQDKGKGKEIEEVLEKLNL</sequence>